<dbReference type="PRINTS" id="PR00502">
    <property type="entry name" value="NUDIXFAMILY"/>
</dbReference>
<evidence type="ECO:0000256" key="2">
    <source>
        <dbReference type="ARBA" id="ARBA00022801"/>
    </source>
</evidence>
<evidence type="ECO:0000313" key="4">
    <source>
        <dbReference type="EMBL" id="SFV69315.1"/>
    </source>
</evidence>
<dbReference type="AlphaFoldDB" id="A0A1W1CUC0"/>
<sequence>MSIKTEYRPNVAMIIVSSNYPEIKEIFIAERNDLADVWQFPQGGIDKGEEVKEALFREMEEEIGTKEAVIIAEYPEWISYDFPTRIANKMKPYKGQTQRYFLMKLSKDAKINLETEHPEFCAHKFVSPEDILNHTAHFKKSVYEQVINYFKSEGLL</sequence>
<dbReference type="InterPro" id="IPR020084">
    <property type="entry name" value="NUDIX_hydrolase_CS"/>
</dbReference>
<dbReference type="GO" id="GO:0034432">
    <property type="term" value="F:bis(5'-adenosyl)-pentaphosphatase activity"/>
    <property type="evidence" value="ECO:0007669"/>
    <property type="project" value="TreeGrafter"/>
</dbReference>
<proteinExistence type="predicted"/>
<dbReference type="GO" id="GO:0008893">
    <property type="term" value="F:guanosine-3',5'-bis(diphosphate) 3'-diphosphatase activity"/>
    <property type="evidence" value="ECO:0007669"/>
    <property type="project" value="TreeGrafter"/>
</dbReference>
<dbReference type="PANTHER" id="PTHR11839:SF22">
    <property type="entry name" value="NUDIX HYDROLASE 26, CHLOROPLASTIC"/>
    <property type="match status" value="1"/>
</dbReference>
<dbReference type="InterPro" id="IPR022927">
    <property type="entry name" value="RppH"/>
</dbReference>
<gene>
    <name evidence="4" type="ORF">MNB_SM-4-826</name>
</gene>
<comment type="cofactor">
    <cofactor evidence="1">
        <name>Mn(2+)</name>
        <dbReference type="ChEBI" id="CHEBI:29035"/>
    </cofactor>
</comment>
<dbReference type="InterPro" id="IPR000086">
    <property type="entry name" value="NUDIX_hydrolase_dom"/>
</dbReference>
<dbReference type="PROSITE" id="PS51462">
    <property type="entry name" value="NUDIX"/>
    <property type="match status" value="1"/>
</dbReference>
<dbReference type="NCBIfam" id="NF001936">
    <property type="entry name" value="PRK00714.1-3"/>
    <property type="match status" value="1"/>
</dbReference>
<dbReference type="Gene3D" id="3.90.79.10">
    <property type="entry name" value="Nucleoside Triphosphate Pyrophosphohydrolase"/>
    <property type="match status" value="1"/>
</dbReference>
<dbReference type="CDD" id="cd03671">
    <property type="entry name" value="NUDIX_Ap4A_hydrolase_plant_like"/>
    <property type="match status" value="1"/>
</dbReference>
<dbReference type="EC" id="3.6.1.-" evidence="4"/>
<dbReference type="NCBIfam" id="NF001938">
    <property type="entry name" value="PRK00714.1-5"/>
    <property type="match status" value="1"/>
</dbReference>
<dbReference type="GO" id="GO:0019693">
    <property type="term" value="P:ribose phosphate metabolic process"/>
    <property type="evidence" value="ECO:0007669"/>
    <property type="project" value="TreeGrafter"/>
</dbReference>
<dbReference type="PANTHER" id="PTHR11839">
    <property type="entry name" value="UDP/ADP-SUGAR PYROPHOSPHATASE"/>
    <property type="match status" value="1"/>
</dbReference>
<accession>A0A1W1CUC0</accession>
<dbReference type="EMBL" id="FPHF01000113">
    <property type="protein sequence ID" value="SFV69315.1"/>
    <property type="molecule type" value="Genomic_DNA"/>
</dbReference>
<evidence type="ECO:0000256" key="1">
    <source>
        <dbReference type="ARBA" id="ARBA00001936"/>
    </source>
</evidence>
<name>A0A1W1CUC0_9ZZZZ</name>
<dbReference type="InterPro" id="IPR020476">
    <property type="entry name" value="Nudix_hydrolase"/>
</dbReference>
<dbReference type="PROSITE" id="PS00893">
    <property type="entry name" value="NUDIX_BOX"/>
    <property type="match status" value="1"/>
</dbReference>
<feature type="domain" description="Nudix hydrolase" evidence="3">
    <location>
        <begin position="6"/>
        <end position="148"/>
    </location>
</feature>
<dbReference type="InterPro" id="IPR015797">
    <property type="entry name" value="NUDIX_hydrolase-like_dom_sf"/>
</dbReference>
<dbReference type="GO" id="GO:0006753">
    <property type="term" value="P:nucleoside phosphate metabolic process"/>
    <property type="evidence" value="ECO:0007669"/>
    <property type="project" value="TreeGrafter"/>
</dbReference>
<evidence type="ECO:0000259" key="3">
    <source>
        <dbReference type="PROSITE" id="PS51462"/>
    </source>
</evidence>
<organism evidence="4">
    <name type="scientific">hydrothermal vent metagenome</name>
    <dbReference type="NCBI Taxonomy" id="652676"/>
    <lineage>
        <taxon>unclassified sequences</taxon>
        <taxon>metagenomes</taxon>
        <taxon>ecological metagenomes</taxon>
    </lineage>
</organism>
<keyword evidence="2 4" id="KW-0378">Hydrolase</keyword>
<reference evidence="4" key="1">
    <citation type="submission" date="2016-10" db="EMBL/GenBank/DDBJ databases">
        <authorList>
            <person name="de Groot N.N."/>
        </authorList>
    </citation>
    <scope>NUCLEOTIDE SEQUENCE</scope>
</reference>
<dbReference type="SUPFAM" id="SSF55811">
    <property type="entry name" value="Nudix"/>
    <property type="match status" value="1"/>
</dbReference>
<dbReference type="Pfam" id="PF00293">
    <property type="entry name" value="NUDIX"/>
    <property type="match status" value="1"/>
</dbReference>
<protein>
    <submittedName>
        <fullName evidence="4">Adenosine (5')-pentaphospho-(5'')-adenosine pyrophosphohydrolase</fullName>
        <ecNumber evidence="4">3.6.1.-</ecNumber>
    </submittedName>
</protein>